<dbReference type="InterPro" id="IPR009003">
    <property type="entry name" value="Peptidase_S1_PA"/>
</dbReference>
<feature type="non-terminal residue" evidence="4">
    <location>
        <position position="1"/>
    </location>
</feature>
<dbReference type="Gene3D" id="2.40.10.120">
    <property type="match status" value="1"/>
</dbReference>
<dbReference type="Gene3D" id="2.30.42.10">
    <property type="match status" value="1"/>
</dbReference>
<feature type="domain" description="PDZ" evidence="3">
    <location>
        <begin position="67"/>
        <end position="132"/>
    </location>
</feature>
<dbReference type="Pfam" id="PF00089">
    <property type="entry name" value="Trypsin"/>
    <property type="match status" value="1"/>
</dbReference>
<dbReference type="PRINTS" id="PR00834">
    <property type="entry name" value="PROTEASES2C"/>
</dbReference>
<dbReference type="GO" id="GO:0006508">
    <property type="term" value="P:proteolysis"/>
    <property type="evidence" value="ECO:0007669"/>
    <property type="project" value="UniProtKB-KW"/>
</dbReference>
<dbReference type="InterPro" id="IPR001254">
    <property type="entry name" value="Trypsin_dom"/>
</dbReference>
<comment type="caution">
    <text evidence="4">The sequence shown here is derived from an EMBL/GenBank/DDBJ whole genome shotgun (WGS) entry which is preliminary data.</text>
</comment>
<keyword evidence="1" id="KW-0645">Protease</keyword>
<dbReference type="EMBL" id="VDFG01000479">
    <property type="protein sequence ID" value="MBA4465527.1"/>
    <property type="molecule type" value="Genomic_DNA"/>
</dbReference>
<dbReference type="InterPro" id="IPR001940">
    <property type="entry name" value="Peptidase_S1C"/>
</dbReference>
<dbReference type="AlphaFoldDB" id="A0A838WLM9"/>
<organism evidence="4 5">
    <name type="scientific">Cylindrospermopsis raciborskii CS-506_A</name>
    <dbReference type="NCBI Taxonomy" id="2585140"/>
    <lineage>
        <taxon>Bacteria</taxon>
        <taxon>Bacillati</taxon>
        <taxon>Cyanobacteriota</taxon>
        <taxon>Cyanophyceae</taxon>
        <taxon>Nostocales</taxon>
        <taxon>Aphanizomenonaceae</taxon>
        <taxon>Cylindrospermopsis</taxon>
    </lineage>
</organism>
<dbReference type="PANTHER" id="PTHR43343:SF3">
    <property type="entry name" value="PROTEASE DO-LIKE 8, CHLOROPLASTIC"/>
    <property type="match status" value="1"/>
</dbReference>
<feature type="non-terminal residue" evidence="4">
    <location>
        <position position="187"/>
    </location>
</feature>
<evidence type="ECO:0000313" key="4">
    <source>
        <dbReference type="EMBL" id="MBA4465527.1"/>
    </source>
</evidence>
<dbReference type="Pfam" id="PF13180">
    <property type="entry name" value="PDZ_2"/>
    <property type="match status" value="1"/>
</dbReference>
<evidence type="ECO:0000256" key="2">
    <source>
        <dbReference type="ARBA" id="ARBA00022801"/>
    </source>
</evidence>
<reference evidence="4 5" key="1">
    <citation type="journal article" date="2020" name="J. Appl. Phycol.">
        <title>Morphological changes and genome evolution in Raphidiopsis raciborskii CS-506 after 23 years in culture.</title>
        <authorList>
            <person name="Willis A."/>
            <person name="Bent S.J."/>
            <person name="Jameson I.D."/>
        </authorList>
    </citation>
    <scope>NUCLEOTIDE SEQUENCE [LARGE SCALE GENOMIC DNA]</scope>
    <source>
        <strain evidence="4 5">CS-506_A</strain>
    </source>
</reference>
<dbReference type="SUPFAM" id="SSF50156">
    <property type="entry name" value="PDZ domain-like"/>
    <property type="match status" value="1"/>
</dbReference>
<evidence type="ECO:0000313" key="5">
    <source>
        <dbReference type="Proteomes" id="UP000538075"/>
    </source>
</evidence>
<dbReference type="InterPro" id="IPR051201">
    <property type="entry name" value="Chloro_Bact_Ser_Proteases"/>
</dbReference>
<evidence type="ECO:0000256" key="1">
    <source>
        <dbReference type="ARBA" id="ARBA00022670"/>
    </source>
</evidence>
<dbReference type="SUPFAM" id="SSF50494">
    <property type="entry name" value="Trypsin-like serine proteases"/>
    <property type="match status" value="1"/>
</dbReference>
<dbReference type="GO" id="GO:0004252">
    <property type="term" value="F:serine-type endopeptidase activity"/>
    <property type="evidence" value="ECO:0007669"/>
    <property type="project" value="InterPro"/>
</dbReference>
<accession>A0A838WLM9</accession>
<proteinExistence type="predicted"/>
<name>A0A838WLM9_9CYAN</name>
<sequence length="187" mass="19366">RDISDQSYGQYIQTDASINKGNSGGPLFNMNGDVIGINTAILSPSGGSIGIGFSVPASLAKPIIDQLIQYGETRRGWLGVRIQNVDDSIAESLGLGTARGALVAGIDEKGPAKPAGIEAGDVIVKFDGVEVKESKDLPRIVGQTPVGKAVDVVVVRKGKELTRSVTLGRLEDGEKLAKASVPGAEAE</sequence>
<dbReference type="CDD" id="cd10839">
    <property type="entry name" value="cpPDZ1_DegP-like"/>
    <property type="match status" value="1"/>
</dbReference>
<gene>
    <name evidence="4" type="ORF">FHK98_07515</name>
</gene>
<dbReference type="InterPro" id="IPR001478">
    <property type="entry name" value="PDZ"/>
</dbReference>
<protein>
    <submittedName>
        <fullName evidence="4">PDZ domain-containing protein</fullName>
    </submittedName>
</protein>
<keyword evidence="2" id="KW-0378">Hydrolase</keyword>
<dbReference type="SMART" id="SM00228">
    <property type="entry name" value="PDZ"/>
    <property type="match status" value="1"/>
</dbReference>
<dbReference type="InterPro" id="IPR036034">
    <property type="entry name" value="PDZ_sf"/>
</dbReference>
<dbReference type="PANTHER" id="PTHR43343">
    <property type="entry name" value="PEPTIDASE S12"/>
    <property type="match status" value="1"/>
</dbReference>
<evidence type="ECO:0000259" key="3">
    <source>
        <dbReference type="PROSITE" id="PS50106"/>
    </source>
</evidence>
<dbReference type="Proteomes" id="UP000538075">
    <property type="component" value="Unassembled WGS sequence"/>
</dbReference>
<dbReference type="PROSITE" id="PS50106">
    <property type="entry name" value="PDZ"/>
    <property type="match status" value="1"/>
</dbReference>